<accession>A0A9W6GCG2</accession>
<organism evidence="2 3">
    <name type="scientific">Glycomyces algeriensis</name>
    <dbReference type="NCBI Taxonomy" id="256037"/>
    <lineage>
        <taxon>Bacteria</taxon>
        <taxon>Bacillati</taxon>
        <taxon>Actinomycetota</taxon>
        <taxon>Actinomycetes</taxon>
        <taxon>Glycomycetales</taxon>
        <taxon>Glycomycetaceae</taxon>
        <taxon>Glycomyces</taxon>
    </lineage>
</organism>
<dbReference type="EMBL" id="BSDT01000001">
    <property type="protein sequence ID" value="GLI44138.1"/>
    <property type="molecule type" value="Genomic_DNA"/>
</dbReference>
<protein>
    <recommendedName>
        <fullName evidence="4">Peptidase inhibitor family I36</fullName>
    </recommendedName>
</protein>
<evidence type="ECO:0000313" key="2">
    <source>
        <dbReference type="EMBL" id="GLI44138.1"/>
    </source>
</evidence>
<keyword evidence="3" id="KW-1185">Reference proteome</keyword>
<dbReference type="AlphaFoldDB" id="A0A9W6GCG2"/>
<sequence>MLKKRLTALAAVAAVFVGLVVFPASPASAGDDLEKCKSGYVCLYRGSLADANFQYGTPGLLPNFVLPKNSTFYVVNNGNFEAYADHYYFSTYRNDVKVGSYCITYHRGAPPVDSGAWQKITTGSSSLKLGSQHWGGAC</sequence>
<name>A0A9W6GCG2_9ACTN</name>
<dbReference type="Proteomes" id="UP001144313">
    <property type="component" value="Unassembled WGS sequence"/>
</dbReference>
<dbReference type="RefSeq" id="WP_270114833.1">
    <property type="nucleotide sequence ID" value="NZ_BAAAOL010000007.1"/>
</dbReference>
<feature type="signal peptide" evidence="1">
    <location>
        <begin position="1"/>
        <end position="29"/>
    </location>
</feature>
<evidence type="ECO:0000256" key="1">
    <source>
        <dbReference type="SAM" id="SignalP"/>
    </source>
</evidence>
<proteinExistence type="predicted"/>
<reference evidence="2" key="1">
    <citation type="submission" date="2022-12" db="EMBL/GenBank/DDBJ databases">
        <title>Reference genome sequencing for broad-spectrum identification of bacterial and archaeal isolates by mass spectrometry.</title>
        <authorList>
            <person name="Sekiguchi Y."/>
            <person name="Tourlousse D.M."/>
        </authorList>
    </citation>
    <scope>NUCLEOTIDE SEQUENCE</scope>
    <source>
        <strain evidence="2">LLR39Z86</strain>
    </source>
</reference>
<keyword evidence="1" id="KW-0732">Signal</keyword>
<evidence type="ECO:0000313" key="3">
    <source>
        <dbReference type="Proteomes" id="UP001144313"/>
    </source>
</evidence>
<comment type="caution">
    <text evidence="2">The sequence shown here is derived from an EMBL/GenBank/DDBJ whole genome shotgun (WGS) entry which is preliminary data.</text>
</comment>
<evidence type="ECO:0008006" key="4">
    <source>
        <dbReference type="Google" id="ProtNLM"/>
    </source>
</evidence>
<feature type="chain" id="PRO_5040851960" description="Peptidase inhibitor family I36" evidence="1">
    <location>
        <begin position="30"/>
        <end position="138"/>
    </location>
</feature>
<gene>
    <name evidence="2" type="ORF">GALLR39Z86_39880</name>
</gene>